<reference evidence="3" key="1">
    <citation type="submission" date="2021-01" db="EMBL/GenBank/DDBJ databases">
        <authorList>
            <person name="Corre E."/>
            <person name="Pelletier E."/>
            <person name="Niang G."/>
            <person name="Scheremetjew M."/>
            <person name="Finn R."/>
            <person name="Kale V."/>
            <person name="Holt S."/>
            <person name="Cochrane G."/>
            <person name="Meng A."/>
            <person name="Brown T."/>
            <person name="Cohen L."/>
        </authorList>
    </citation>
    <scope>NUCLEOTIDE SEQUENCE</scope>
    <source>
        <strain evidence="3">CCMP1381</strain>
    </source>
</reference>
<feature type="signal peptide" evidence="2">
    <location>
        <begin position="1"/>
        <end position="21"/>
    </location>
</feature>
<name>A0A7S2HM81_9STRA</name>
<accession>A0A7S2HM81</accession>
<dbReference type="AlphaFoldDB" id="A0A7S2HM81"/>
<gene>
    <name evidence="3" type="ORF">DSPE1174_LOCUS32649</name>
</gene>
<feature type="region of interest" description="Disordered" evidence="1">
    <location>
        <begin position="38"/>
        <end position="78"/>
    </location>
</feature>
<dbReference type="EMBL" id="HBGS01062686">
    <property type="protein sequence ID" value="CAD9494956.1"/>
    <property type="molecule type" value="Transcribed_RNA"/>
</dbReference>
<protein>
    <submittedName>
        <fullName evidence="3">Uncharacterized protein</fullName>
    </submittedName>
</protein>
<proteinExistence type="predicted"/>
<evidence type="ECO:0000256" key="1">
    <source>
        <dbReference type="SAM" id="MobiDB-lite"/>
    </source>
</evidence>
<feature type="chain" id="PRO_5031163513" evidence="2">
    <location>
        <begin position="22"/>
        <end position="131"/>
    </location>
</feature>
<keyword evidence="2" id="KW-0732">Signal</keyword>
<evidence type="ECO:0000256" key="2">
    <source>
        <dbReference type="SAM" id="SignalP"/>
    </source>
</evidence>
<organism evidence="3">
    <name type="scientific">Octactis speculum</name>
    <dbReference type="NCBI Taxonomy" id="3111310"/>
    <lineage>
        <taxon>Eukaryota</taxon>
        <taxon>Sar</taxon>
        <taxon>Stramenopiles</taxon>
        <taxon>Ochrophyta</taxon>
        <taxon>Dictyochophyceae</taxon>
        <taxon>Dictyochales</taxon>
        <taxon>Dictyochaceae</taxon>
        <taxon>Octactis</taxon>
    </lineage>
</organism>
<evidence type="ECO:0000313" key="3">
    <source>
        <dbReference type="EMBL" id="CAD9494956.1"/>
    </source>
</evidence>
<sequence length="131" mass="13548">MLASVLFTFTFALCLLQGALALTSFPVVPLSRLRQRPPALHARSQKNSPEPPDPFDPEGIDGSFLFRPPGDDDAYSGTPTEISGSDLRFLLGPVLVTLAAVGVLLATGDGGGGGSVTGAISDEAVQRLIGQ</sequence>